<feature type="chain" id="PRO_5044741486" description="trypsin" evidence="17">
    <location>
        <begin position="23"/>
        <end position="413"/>
    </location>
</feature>
<dbReference type="SUPFAM" id="SSF57440">
    <property type="entry name" value="Kringle-like"/>
    <property type="match status" value="1"/>
</dbReference>
<dbReference type="GO" id="GO:0006508">
    <property type="term" value="P:proteolysis"/>
    <property type="evidence" value="ECO:0007669"/>
    <property type="project" value="UniProtKB-KW"/>
</dbReference>
<evidence type="ECO:0000256" key="17">
    <source>
        <dbReference type="SAM" id="SignalP"/>
    </source>
</evidence>
<keyword evidence="21" id="KW-1185">Reference proteome</keyword>
<dbReference type="AlphaFoldDB" id="A0ABD0W099"/>
<evidence type="ECO:0000259" key="18">
    <source>
        <dbReference type="PROSITE" id="PS50070"/>
    </source>
</evidence>
<keyword evidence="11" id="KW-0617">Plasminogen activation</keyword>
<dbReference type="EC" id="3.4.21.4" evidence="13"/>
<feature type="domain" description="Kringle" evidence="18">
    <location>
        <begin position="45"/>
        <end position="118"/>
    </location>
</feature>
<protein>
    <recommendedName>
        <fullName evidence="13">trypsin</fullName>
        <ecNumber evidence="13">3.4.21.4</ecNumber>
    </recommendedName>
</protein>
<dbReference type="CDD" id="cd00190">
    <property type="entry name" value="Tryp_SPc"/>
    <property type="match status" value="1"/>
</dbReference>
<keyword evidence="10" id="KW-1015">Disulfide bond</keyword>
<keyword evidence="4 14" id="KW-0420">Kringle</keyword>
<evidence type="ECO:0000256" key="10">
    <source>
        <dbReference type="ARBA" id="ARBA00023157"/>
    </source>
</evidence>
<keyword evidence="3" id="KW-0245">EGF-like domain</keyword>
<evidence type="ECO:0000256" key="6">
    <source>
        <dbReference type="ARBA" id="ARBA00022729"/>
    </source>
</evidence>
<dbReference type="GO" id="GO:0005576">
    <property type="term" value="C:extracellular region"/>
    <property type="evidence" value="ECO:0007669"/>
    <property type="project" value="UniProtKB-SubCell"/>
</dbReference>
<accession>A0ABD0W099</accession>
<keyword evidence="2" id="KW-0964">Secreted</keyword>
<dbReference type="InterPro" id="IPR050127">
    <property type="entry name" value="Serine_Proteases_S1"/>
</dbReference>
<evidence type="ECO:0000256" key="8">
    <source>
        <dbReference type="ARBA" id="ARBA00022825"/>
    </source>
</evidence>
<dbReference type="InterPro" id="IPR001314">
    <property type="entry name" value="Peptidase_S1A"/>
</dbReference>
<name>A0ABD0W099_UMBPY</name>
<feature type="domain" description="Peptidase S1" evidence="19">
    <location>
        <begin position="155"/>
        <end position="400"/>
    </location>
</feature>
<dbReference type="FunFam" id="2.40.10.10:FF:000003">
    <property type="entry name" value="Transmembrane serine protease 3"/>
    <property type="match status" value="1"/>
</dbReference>
<dbReference type="PROSITE" id="PS00021">
    <property type="entry name" value="KRINGLE_1"/>
    <property type="match status" value="1"/>
</dbReference>
<dbReference type="PROSITE" id="PS50070">
    <property type="entry name" value="KRINGLE_2"/>
    <property type="match status" value="1"/>
</dbReference>
<dbReference type="InterPro" id="IPR000001">
    <property type="entry name" value="Kringle"/>
</dbReference>
<dbReference type="PRINTS" id="PR00722">
    <property type="entry name" value="CHYMOTRYPSIN"/>
</dbReference>
<dbReference type="PANTHER" id="PTHR24264:SF38">
    <property type="entry name" value="UROKINASE-TYPE PLASMINOGEN ACTIVATOR"/>
    <property type="match status" value="1"/>
</dbReference>
<dbReference type="PROSITE" id="PS00135">
    <property type="entry name" value="TRYPSIN_SER"/>
    <property type="match status" value="1"/>
</dbReference>
<evidence type="ECO:0000256" key="4">
    <source>
        <dbReference type="ARBA" id="ARBA00022572"/>
    </source>
</evidence>
<evidence type="ECO:0000313" key="20">
    <source>
        <dbReference type="EMBL" id="KAL0964169.1"/>
    </source>
</evidence>
<dbReference type="PANTHER" id="PTHR24264">
    <property type="entry name" value="TRYPSIN-RELATED"/>
    <property type="match status" value="1"/>
</dbReference>
<dbReference type="SUPFAM" id="SSF50494">
    <property type="entry name" value="Trypsin-like serine proteases"/>
    <property type="match status" value="1"/>
</dbReference>
<keyword evidence="7 15" id="KW-0378">Hydrolase</keyword>
<evidence type="ECO:0000256" key="5">
    <source>
        <dbReference type="ARBA" id="ARBA00022670"/>
    </source>
</evidence>
<comment type="subcellular location">
    <subcellularLocation>
        <location evidence="1">Secreted</location>
        <location evidence="1">Extracellular space</location>
    </subcellularLocation>
</comment>
<dbReference type="PROSITE" id="PS50240">
    <property type="entry name" value="TRYPSIN_DOM"/>
    <property type="match status" value="1"/>
</dbReference>
<dbReference type="Pfam" id="PF00051">
    <property type="entry name" value="Kringle"/>
    <property type="match status" value="1"/>
</dbReference>
<dbReference type="EMBL" id="JAGEUA010000010">
    <property type="protein sequence ID" value="KAL0964169.1"/>
    <property type="molecule type" value="Genomic_DNA"/>
</dbReference>
<dbReference type="GO" id="GO:0004252">
    <property type="term" value="F:serine-type endopeptidase activity"/>
    <property type="evidence" value="ECO:0007669"/>
    <property type="project" value="UniProtKB-EC"/>
</dbReference>
<evidence type="ECO:0000256" key="13">
    <source>
        <dbReference type="ARBA" id="ARBA00038868"/>
    </source>
</evidence>
<evidence type="ECO:0000256" key="9">
    <source>
        <dbReference type="ARBA" id="ARBA00023145"/>
    </source>
</evidence>
<dbReference type="Proteomes" id="UP001557470">
    <property type="component" value="Unassembled WGS sequence"/>
</dbReference>
<dbReference type="SMART" id="SM00020">
    <property type="entry name" value="Tryp_SPc"/>
    <property type="match status" value="1"/>
</dbReference>
<evidence type="ECO:0000313" key="21">
    <source>
        <dbReference type="Proteomes" id="UP001557470"/>
    </source>
</evidence>
<dbReference type="InterPro" id="IPR033116">
    <property type="entry name" value="TRYPSIN_SER"/>
</dbReference>
<evidence type="ECO:0000256" key="14">
    <source>
        <dbReference type="PROSITE-ProRule" id="PRU00121"/>
    </source>
</evidence>
<dbReference type="Gene3D" id="2.40.20.10">
    <property type="entry name" value="Plasminogen Kringle 4"/>
    <property type="match status" value="1"/>
</dbReference>
<evidence type="ECO:0000256" key="7">
    <source>
        <dbReference type="ARBA" id="ARBA00022801"/>
    </source>
</evidence>
<dbReference type="InterPro" id="IPR013806">
    <property type="entry name" value="Kringle-like"/>
</dbReference>
<evidence type="ECO:0000256" key="15">
    <source>
        <dbReference type="RuleBase" id="RU363034"/>
    </source>
</evidence>
<comment type="caution">
    <text evidence="20">The sequence shown here is derived from an EMBL/GenBank/DDBJ whole genome shotgun (WGS) entry which is preliminary data.</text>
</comment>
<evidence type="ECO:0000256" key="16">
    <source>
        <dbReference type="SAM" id="MobiDB-lite"/>
    </source>
</evidence>
<evidence type="ECO:0000256" key="12">
    <source>
        <dbReference type="ARBA" id="ARBA00036320"/>
    </source>
</evidence>
<evidence type="ECO:0000256" key="3">
    <source>
        <dbReference type="ARBA" id="ARBA00022536"/>
    </source>
</evidence>
<evidence type="ECO:0000259" key="19">
    <source>
        <dbReference type="PROSITE" id="PS50240"/>
    </source>
</evidence>
<dbReference type="SMART" id="SM00130">
    <property type="entry name" value="KR"/>
    <property type="match status" value="1"/>
</dbReference>
<proteinExistence type="predicted"/>
<comment type="caution">
    <text evidence="14">Lacks conserved residue(s) required for the propagation of feature annotation.</text>
</comment>
<gene>
    <name evidence="20" type="ORF">UPYG_G00320150</name>
</gene>
<dbReference type="PROSITE" id="PS00134">
    <property type="entry name" value="TRYPSIN_HIS"/>
    <property type="match status" value="1"/>
</dbReference>
<keyword evidence="5 15" id="KW-0645">Protease</keyword>
<dbReference type="InterPro" id="IPR018114">
    <property type="entry name" value="TRYPSIN_HIS"/>
</dbReference>
<dbReference type="InterPro" id="IPR001254">
    <property type="entry name" value="Trypsin_dom"/>
</dbReference>
<evidence type="ECO:0000256" key="2">
    <source>
        <dbReference type="ARBA" id="ARBA00022525"/>
    </source>
</evidence>
<dbReference type="CDD" id="cd00108">
    <property type="entry name" value="KR"/>
    <property type="match status" value="1"/>
</dbReference>
<feature type="signal peptide" evidence="17">
    <location>
        <begin position="1"/>
        <end position="22"/>
    </location>
</feature>
<keyword evidence="8 15" id="KW-0720">Serine protease</keyword>
<comment type="catalytic activity">
    <reaction evidence="12">
        <text>Preferential cleavage: Arg-|-Xaa, Lys-|-Xaa.</text>
        <dbReference type="EC" id="3.4.21.4"/>
    </reaction>
</comment>
<reference evidence="20 21" key="1">
    <citation type="submission" date="2024-06" db="EMBL/GenBank/DDBJ databases">
        <authorList>
            <person name="Pan Q."/>
            <person name="Wen M."/>
            <person name="Jouanno E."/>
            <person name="Zahm M."/>
            <person name="Klopp C."/>
            <person name="Cabau C."/>
            <person name="Louis A."/>
            <person name="Berthelot C."/>
            <person name="Parey E."/>
            <person name="Roest Crollius H."/>
            <person name="Montfort J."/>
            <person name="Robinson-Rechavi M."/>
            <person name="Bouchez O."/>
            <person name="Lampietro C."/>
            <person name="Lopez Roques C."/>
            <person name="Donnadieu C."/>
            <person name="Postlethwait J."/>
            <person name="Bobe J."/>
            <person name="Verreycken H."/>
            <person name="Guiguen Y."/>
        </authorList>
    </citation>
    <scope>NUCLEOTIDE SEQUENCE [LARGE SCALE GENOMIC DNA]</scope>
    <source>
        <strain evidence="20">Up_M1</strain>
        <tissue evidence="20">Testis</tissue>
    </source>
</reference>
<dbReference type="PRINTS" id="PR00018">
    <property type="entry name" value="KRINGLE"/>
</dbReference>
<dbReference type="InterPro" id="IPR043504">
    <property type="entry name" value="Peptidase_S1_PA_chymotrypsin"/>
</dbReference>
<dbReference type="Pfam" id="PF00089">
    <property type="entry name" value="Trypsin"/>
    <property type="match status" value="1"/>
</dbReference>
<dbReference type="Gene3D" id="2.40.10.10">
    <property type="entry name" value="Trypsin-like serine proteases"/>
    <property type="match status" value="1"/>
</dbReference>
<dbReference type="InterPro" id="IPR018056">
    <property type="entry name" value="Kringle_CS"/>
</dbReference>
<sequence>MNLSLILSLVATILSMAEMVFGLSVRSAKLFQASKEMRQVNSKSDCLVGNGESYRGLMGVSGRGRICLPWKGFQMIGPDIQGLGKNNYCRNPDNSLRPWCRVKRGKRIVRELCDIPQCAPEIGSPDVSSESKVPPSSQMDTESTCGEREQPRFKVVGGAVVTVEAQPWTAAIFRRGSFLCGGSLIAPCWVLTAAHCLFDENDTPLSARHVTVYLGRSSITKADAVREQKFSVEKLIFHENYNNNDGNYDNDLGLLKLCSKNGMCAVQSPSVRTVCLPPPQIMLPPGAICGVAGYGRTKEGAWQYSNDLRHAKVAVLSQTVCSKEDYYGNLITNNMFCAGSPDWKTDSCQGDSGGPLVCEQGGRAFVFGVVSWGEGCARTKKPGVYTRITNYNTWIAQKTGLPAYTAGVMYPQK</sequence>
<organism evidence="20 21">
    <name type="scientific">Umbra pygmaea</name>
    <name type="common">Eastern mudminnow</name>
    <dbReference type="NCBI Taxonomy" id="75934"/>
    <lineage>
        <taxon>Eukaryota</taxon>
        <taxon>Metazoa</taxon>
        <taxon>Chordata</taxon>
        <taxon>Craniata</taxon>
        <taxon>Vertebrata</taxon>
        <taxon>Euteleostomi</taxon>
        <taxon>Actinopterygii</taxon>
        <taxon>Neopterygii</taxon>
        <taxon>Teleostei</taxon>
        <taxon>Protacanthopterygii</taxon>
        <taxon>Esociformes</taxon>
        <taxon>Umbridae</taxon>
        <taxon>Umbra</taxon>
    </lineage>
</organism>
<feature type="region of interest" description="Disordered" evidence="16">
    <location>
        <begin position="124"/>
        <end position="147"/>
    </location>
</feature>
<feature type="compositionally biased region" description="Polar residues" evidence="16">
    <location>
        <begin position="126"/>
        <end position="144"/>
    </location>
</feature>
<evidence type="ECO:0000256" key="11">
    <source>
        <dbReference type="ARBA" id="ARBA00023202"/>
    </source>
</evidence>
<dbReference type="InterPro" id="IPR038178">
    <property type="entry name" value="Kringle_sf"/>
</dbReference>
<keyword evidence="6 17" id="KW-0732">Signal</keyword>
<evidence type="ECO:0000256" key="1">
    <source>
        <dbReference type="ARBA" id="ARBA00004239"/>
    </source>
</evidence>
<keyword evidence="9" id="KW-0865">Zymogen</keyword>
<dbReference type="InterPro" id="IPR009003">
    <property type="entry name" value="Peptidase_S1_PA"/>
</dbReference>